<dbReference type="EMBL" id="SDOX01000019">
    <property type="protein sequence ID" value="TFJ84232.1"/>
    <property type="molecule type" value="Genomic_DNA"/>
</dbReference>
<dbReference type="InterPro" id="IPR038765">
    <property type="entry name" value="Papain-like_cys_pep_sf"/>
</dbReference>
<dbReference type="PROSITE" id="PS00139">
    <property type="entry name" value="THIOL_PROTEASE_CYS"/>
    <property type="match status" value="1"/>
</dbReference>
<evidence type="ECO:0000256" key="4">
    <source>
        <dbReference type="SAM" id="SignalP"/>
    </source>
</evidence>
<feature type="domain" description="Peptidase C1A papain C-terminal" evidence="5">
    <location>
        <begin position="163"/>
        <end position="415"/>
    </location>
</feature>
<dbReference type="InterPro" id="IPR025660">
    <property type="entry name" value="Pept_his_AS"/>
</dbReference>
<evidence type="ECO:0000256" key="2">
    <source>
        <dbReference type="ARBA" id="ARBA00023145"/>
    </source>
</evidence>
<dbReference type="InterPro" id="IPR000169">
    <property type="entry name" value="Pept_cys_AS"/>
</dbReference>
<evidence type="ECO:0000259" key="6">
    <source>
        <dbReference type="SMART" id="SM00848"/>
    </source>
</evidence>
<gene>
    <name evidence="7" type="ORF">NSK_004223</name>
</gene>
<dbReference type="Proteomes" id="UP000355283">
    <property type="component" value="Unassembled WGS sequence"/>
</dbReference>
<proteinExistence type="inferred from homology"/>
<keyword evidence="4" id="KW-0732">Signal</keyword>
<dbReference type="GO" id="GO:0006508">
    <property type="term" value="P:proteolysis"/>
    <property type="evidence" value="ECO:0007669"/>
    <property type="project" value="InterPro"/>
</dbReference>
<keyword evidence="2" id="KW-0865">Zymogen</keyword>
<dbReference type="Gene3D" id="3.90.70.10">
    <property type="entry name" value="Cysteine proteinases"/>
    <property type="match status" value="1"/>
</dbReference>
<dbReference type="InterPro" id="IPR000668">
    <property type="entry name" value="Peptidase_C1A_C"/>
</dbReference>
<protein>
    <recommendedName>
        <fullName evidence="9">Peptidase C1A papain C-terminal domain-containing protein</fullName>
    </recommendedName>
</protein>
<dbReference type="OrthoDB" id="190265at2759"/>
<dbReference type="PROSITE" id="PS00639">
    <property type="entry name" value="THIOL_PROTEASE_HIS"/>
    <property type="match status" value="1"/>
</dbReference>
<dbReference type="SMART" id="SM00645">
    <property type="entry name" value="Pept_C1"/>
    <property type="match status" value="1"/>
</dbReference>
<dbReference type="Pfam" id="PF00112">
    <property type="entry name" value="Peptidase_C1"/>
    <property type="match status" value="1"/>
</dbReference>
<comment type="similarity">
    <text evidence="1">Belongs to the peptidase C1 family.</text>
</comment>
<comment type="caution">
    <text evidence="7">The sequence shown here is derived from an EMBL/GenBank/DDBJ whole genome shotgun (WGS) entry which is preliminary data.</text>
</comment>
<dbReference type="PRINTS" id="PR00705">
    <property type="entry name" value="PAPAIN"/>
</dbReference>
<dbReference type="GO" id="GO:0008234">
    <property type="term" value="F:cysteine-type peptidase activity"/>
    <property type="evidence" value="ECO:0007669"/>
    <property type="project" value="InterPro"/>
</dbReference>
<dbReference type="SMART" id="SM00848">
    <property type="entry name" value="Inhibitor_I29"/>
    <property type="match status" value="1"/>
</dbReference>
<dbReference type="InterPro" id="IPR013128">
    <property type="entry name" value="Peptidase_C1A"/>
</dbReference>
<dbReference type="AlphaFoldDB" id="A0A4D9CY09"/>
<keyword evidence="8" id="KW-1185">Reference proteome</keyword>
<name>A0A4D9CY09_9STRA</name>
<evidence type="ECO:0000256" key="1">
    <source>
        <dbReference type="ARBA" id="ARBA00008455"/>
    </source>
</evidence>
<dbReference type="Pfam" id="PF08246">
    <property type="entry name" value="Inhibitor_I29"/>
    <property type="match status" value="1"/>
</dbReference>
<organism evidence="7 8">
    <name type="scientific">Nannochloropsis salina CCMP1776</name>
    <dbReference type="NCBI Taxonomy" id="1027361"/>
    <lineage>
        <taxon>Eukaryota</taxon>
        <taxon>Sar</taxon>
        <taxon>Stramenopiles</taxon>
        <taxon>Ochrophyta</taxon>
        <taxon>Eustigmatophyceae</taxon>
        <taxon>Eustigmatales</taxon>
        <taxon>Monodopsidaceae</taxon>
        <taxon>Microchloropsis</taxon>
        <taxon>Microchloropsis salina</taxon>
    </lineage>
</organism>
<dbReference type="PANTHER" id="PTHR12411">
    <property type="entry name" value="CYSTEINE PROTEASE FAMILY C1-RELATED"/>
    <property type="match status" value="1"/>
</dbReference>
<evidence type="ECO:0000313" key="8">
    <source>
        <dbReference type="Proteomes" id="UP000355283"/>
    </source>
</evidence>
<evidence type="ECO:0008006" key="9">
    <source>
        <dbReference type="Google" id="ProtNLM"/>
    </source>
</evidence>
<reference evidence="7 8" key="1">
    <citation type="submission" date="2019-01" db="EMBL/GenBank/DDBJ databases">
        <title>Nuclear Genome Assembly of the Microalgal Biofuel strain Nannochloropsis salina CCMP1776.</title>
        <authorList>
            <person name="Hovde B."/>
        </authorList>
    </citation>
    <scope>NUCLEOTIDE SEQUENCE [LARGE SCALE GENOMIC DNA]</scope>
    <source>
        <strain evidence="7 8">CCMP1776</strain>
    </source>
</reference>
<sequence>MMLSRLKVMITVLLFVTITVTFSVAESDPAPAHDQVRKHKRHRRGWVLLGHETAAEEWSRFKRYFRKVYHSSSEEEHRFQVFASSLAEARVRNAQNVAAGGEHVFGVTRFSDETPEEFNRRYKGRKGHGRGVVSGAEVRRPLAYTSALMGREGQEGGSVEVSRPSQVDWVAAGATTSIGNQGQCGSCWAFSATSQIESAFILAGHAPWRLSVQQVTSCTSGGFGCGGGDTIQAYEQLLGMETKTGMPIPGVVAAAMAPYQQSMYEECLSPLCTERCRLRQIGNLSVAAEMEALTGYYVTLAGWSYATPPCDDACQAQDLELLKANVAEKGPASICVNAESWGLYVEGVLMTEACGSFAYDALDHCVNIVGYNDEAPEPYFVVRNSWSTLWGEDGHILLSSKNNTCGLANEATFVTIAPED</sequence>
<keyword evidence="3" id="KW-1015">Disulfide bond</keyword>
<feature type="signal peptide" evidence="4">
    <location>
        <begin position="1"/>
        <end position="25"/>
    </location>
</feature>
<dbReference type="CDD" id="cd02248">
    <property type="entry name" value="Peptidase_C1A"/>
    <property type="match status" value="1"/>
</dbReference>
<evidence type="ECO:0000259" key="5">
    <source>
        <dbReference type="SMART" id="SM00645"/>
    </source>
</evidence>
<dbReference type="InterPro" id="IPR039417">
    <property type="entry name" value="Peptidase_C1A_papain-like"/>
</dbReference>
<evidence type="ECO:0000256" key="3">
    <source>
        <dbReference type="ARBA" id="ARBA00023157"/>
    </source>
</evidence>
<dbReference type="InterPro" id="IPR013201">
    <property type="entry name" value="Prot_inhib_I29"/>
</dbReference>
<dbReference type="SUPFAM" id="SSF54001">
    <property type="entry name" value="Cysteine proteinases"/>
    <property type="match status" value="1"/>
</dbReference>
<accession>A0A4D9CY09</accession>
<feature type="domain" description="Cathepsin propeptide inhibitor" evidence="6">
    <location>
        <begin position="58"/>
        <end position="118"/>
    </location>
</feature>
<feature type="chain" id="PRO_5020020921" description="Peptidase C1A papain C-terminal domain-containing protein" evidence="4">
    <location>
        <begin position="26"/>
        <end position="420"/>
    </location>
</feature>
<evidence type="ECO:0000313" key="7">
    <source>
        <dbReference type="EMBL" id="TFJ84232.1"/>
    </source>
</evidence>